<keyword evidence="8" id="KW-0862">Zinc</keyword>
<evidence type="ECO:0000256" key="9">
    <source>
        <dbReference type="ARBA" id="ARBA00022840"/>
    </source>
</evidence>
<evidence type="ECO:0000259" key="14">
    <source>
        <dbReference type="PROSITE" id="PS50865"/>
    </source>
</evidence>
<dbReference type="GO" id="GO:0008270">
    <property type="term" value="F:zinc ion binding"/>
    <property type="evidence" value="ECO:0007669"/>
    <property type="project" value="UniProtKB-KW"/>
</dbReference>
<dbReference type="EMBL" id="CT867994">
    <property type="protein sequence ID" value="CAK57914.1"/>
    <property type="molecule type" value="Genomic_DNA"/>
</dbReference>
<dbReference type="GeneID" id="5011096"/>
<dbReference type="PROSITE" id="PS50865">
    <property type="entry name" value="ZF_MYND_2"/>
    <property type="match status" value="1"/>
</dbReference>
<dbReference type="PROSITE" id="PS50011">
    <property type="entry name" value="PROTEIN_KINASE_DOM"/>
    <property type="match status" value="1"/>
</dbReference>
<keyword evidence="16" id="KW-1185">Reference proteome</keyword>
<name>A0BH97_PARTE</name>
<reference evidence="15 16" key="1">
    <citation type="journal article" date="2006" name="Nature">
        <title>Global trends of whole-genome duplications revealed by the ciliate Paramecium tetraurelia.</title>
        <authorList>
            <consortium name="Genoscope"/>
            <person name="Aury J.-M."/>
            <person name="Jaillon O."/>
            <person name="Duret L."/>
            <person name="Noel B."/>
            <person name="Jubin C."/>
            <person name="Porcel B.M."/>
            <person name="Segurens B."/>
            <person name="Daubin V."/>
            <person name="Anthouard V."/>
            <person name="Aiach N."/>
            <person name="Arnaiz O."/>
            <person name="Billaut A."/>
            <person name="Beisson J."/>
            <person name="Blanc I."/>
            <person name="Bouhouche K."/>
            <person name="Camara F."/>
            <person name="Duharcourt S."/>
            <person name="Guigo R."/>
            <person name="Gogendeau D."/>
            <person name="Katinka M."/>
            <person name="Keller A.-M."/>
            <person name="Kissmehl R."/>
            <person name="Klotz C."/>
            <person name="Koll F."/>
            <person name="Le Moue A."/>
            <person name="Lepere C."/>
            <person name="Malinsky S."/>
            <person name="Nowacki M."/>
            <person name="Nowak J.K."/>
            <person name="Plattner H."/>
            <person name="Poulain J."/>
            <person name="Ruiz F."/>
            <person name="Serrano V."/>
            <person name="Zagulski M."/>
            <person name="Dessen P."/>
            <person name="Betermier M."/>
            <person name="Weissenbach J."/>
            <person name="Scarpelli C."/>
            <person name="Schachter V."/>
            <person name="Sperling L."/>
            <person name="Meyer E."/>
            <person name="Cohen J."/>
            <person name="Wincker P."/>
        </authorList>
    </citation>
    <scope>NUCLEOTIDE SEQUENCE [LARGE SCALE GENOMIC DNA]</scope>
    <source>
        <strain evidence="15 16">Stock d4-2</strain>
    </source>
</reference>
<proteinExistence type="predicted"/>
<gene>
    <name evidence="15" type="ORF">GSPATT00028949001</name>
</gene>
<dbReference type="KEGG" id="ptm:GSPATT00028949001"/>
<dbReference type="Proteomes" id="UP000000600">
    <property type="component" value="Unassembled WGS sequence"/>
</dbReference>
<evidence type="ECO:0000256" key="4">
    <source>
        <dbReference type="ARBA" id="ARBA00022723"/>
    </source>
</evidence>
<evidence type="ECO:0000256" key="7">
    <source>
        <dbReference type="ARBA" id="ARBA00022777"/>
    </source>
</evidence>
<dbReference type="InterPro" id="IPR050236">
    <property type="entry name" value="Ser_Thr_kinase_AGC"/>
</dbReference>
<evidence type="ECO:0000256" key="3">
    <source>
        <dbReference type="ARBA" id="ARBA00022679"/>
    </source>
</evidence>
<keyword evidence="9" id="KW-0067">ATP-binding</keyword>
<dbReference type="HOGENOM" id="CLU_1226839_0_0_1"/>
<keyword evidence="3" id="KW-0808">Transferase</keyword>
<dbReference type="GO" id="GO:0004674">
    <property type="term" value="F:protein serine/threonine kinase activity"/>
    <property type="evidence" value="ECO:0000318"/>
    <property type="project" value="GO_Central"/>
</dbReference>
<keyword evidence="2" id="KW-0723">Serine/threonine-protein kinase</keyword>
<protein>
    <recommendedName>
        <fullName evidence="1">non-specific serine/threonine protein kinase</fullName>
        <ecNumber evidence="1">2.7.11.1</ecNumber>
    </recommendedName>
</protein>
<keyword evidence="4" id="KW-0479">Metal-binding</keyword>
<dbReference type="InterPro" id="IPR000719">
    <property type="entry name" value="Prot_kinase_dom"/>
</dbReference>
<dbReference type="RefSeq" id="XP_001425312.1">
    <property type="nucleotide sequence ID" value="XM_001425275.1"/>
</dbReference>
<organism evidence="15 16">
    <name type="scientific">Paramecium tetraurelia</name>
    <dbReference type="NCBI Taxonomy" id="5888"/>
    <lineage>
        <taxon>Eukaryota</taxon>
        <taxon>Sar</taxon>
        <taxon>Alveolata</taxon>
        <taxon>Ciliophora</taxon>
        <taxon>Intramacronucleata</taxon>
        <taxon>Oligohymenophorea</taxon>
        <taxon>Peniculida</taxon>
        <taxon>Parameciidae</taxon>
        <taxon>Paramecium</taxon>
    </lineage>
</organism>
<dbReference type="STRING" id="5888.A0BH97"/>
<feature type="domain" description="Protein kinase" evidence="13">
    <location>
        <begin position="17"/>
        <end position="226"/>
    </location>
</feature>
<dbReference type="InterPro" id="IPR002893">
    <property type="entry name" value="Znf_MYND"/>
</dbReference>
<evidence type="ECO:0000256" key="11">
    <source>
        <dbReference type="ARBA" id="ARBA00048679"/>
    </source>
</evidence>
<dbReference type="PANTHER" id="PTHR24356:SF163">
    <property type="entry name" value="3-PHOSPHOINOSITIDE-DEPENDENT PROTEIN KINASE 1-RELATED"/>
    <property type="match status" value="1"/>
</dbReference>
<dbReference type="GO" id="GO:0005524">
    <property type="term" value="F:ATP binding"/>
    <property type="evidence" value="ECO:0007669"/>
    <property type="project" value="UniProtKB-KW"/>
</dbReference>
<dbReference type="Gene3D" id="3.30.200.20">
    <property type="entry name" value="Phosphorylase Kinase, domain 1"/>
    <property type="match status" value="1"/>
</dbReference>
<dbReference type="GO" id="GO:0035556">
    <property type="term" value="P:intracellular signal transduction"/>
    <property type="evidence" value="ECO:0000318"/>
    <property type="project" value="GO_Central"/>
</dbReference>
<comment type="catalytic activity">
    <reaction evidence="10">
        <text>L-threonyl-[protein] + ATP = O-phospho-L-threonyl-[protein] + ADP + H(+)</text>
        <dbReference type="Rhea" id="RHEA:46608"/>
        <dbReference type="Rhea" id="RHEA-COMP:11060"/>
        <dbReference type="Rhea" id="RHEA-COMP:11605"/>
        <dbReference type="ChEBI" id="CHEBI:15378"/>
        <dbReference type="ChEBI" id="CHEBI:30013"/>
        <dbReference type="ChEBI" id="CHEBI:30616"/>
        <dbReference type="ChEBI" id="CHEBI:61977"/>
        <dbReference type="ChEBI" id="CHEBI:456216"/>
        <dbReference type="EC" id="2.7.11.1"/>
    </reaction>
</comment>
<dbReference type="Pfam" id="PF01753">
    <property type="entry name" value="zf-MYND"/>
    <property type="match status" value="1"/>
</dbReference>
<keyword evidence="6 12" id="KW-0863">Zinc-finger</keyword>
<evidence type="ECO:0000256" key="2">
    <source>
        <dbReference type="ARBA" id="ARBA00022527"/>
    </source>
</evidence>
<dbReference type="OrthoDB" id="347657at2759"/>
<evidence type="ECO:0000256" key="6">
    <source>
        <dbReference type="ARBA" id="ARBA00022771"/>
    </source>
</evidence>
<evidence type="ECO:0000256" key="12">
    <source>
        <dbReference type="PROSITE-ProRule" id="PRU00134"/>
    </source>
</evidence>
<dbReference type="InterPro" id="IPR011009">
    <property type="entry name" value="Kinase-like_dom_sf"/>
</dbReference>
<dbReference type="EC" id="2.7.11.1" evidence="1"/>
<feature type="domain" description="MYND-type" evidence="14">
    <location>
        <begin position="12"/>
        <end position="50"/>
    </location>
</feature>
<dbReference type="PANTHER" id="PTHR24356">
    <property type="entry name" value="SERINE/THREONINE-PROTEIN KINASE"/>
    <property type="match status" value="1"/>
</dbReference>
<comment type="catalytic activity">
    <reaction evidence="11">
        <text>L-seryl-[protein] + ATP = O-phospho-L-seryl-[protein] + ADP + H(+)</text>
        <dbReference type="Rhea" id="RHEA:17989"/>
        <dbReference type="Rhea" id="RHEA-COMP:9863"/>
        <dbReference type="Rhea" id="RHEA-COMP:11604"/>
        <dbReference type="ChEBI" id="CHEBI:15378"/>
        <dbReference type="ChEBI" id="CHEBI:29999"/>
        <dbReference type="ChEBI" id="CHEBI:30616"/>
        <dbReference type="ChEBI" id="CHEBI:83421"/>
        <dbReference type="ChEBI" id="CHEBI:456216"/>
        <dbReference type="EC" id="2.7.11.1"/>
    </reaction>
</comment>
<evidence type="ECO:0000256" key="1">
    <source>
        <dbReference type="ARBA" id="ARBA00012513"/>
    </source>
</evidence>
<dbReference type="Gene3D" id="6.10.140.2220">
    <property type="match status" value="1"/>
</dbReference>
<evidence type="ECO:0000259" key="13">
    <source>
        <dbReference type="PROSITE" id="PS50011"/>
    </source>
</evidence>
<evidence type="ECO:0000256" key="10">
    <source>
        <dbReference type="ARBA" id="ARBA00047899"/>
    </source>
</evidence>
<dbReference type="InParanoid" id="A0BH97"/>
<evidence type="ECO:0000313" key="15">
    <source>
        <dbReference type="EMBL" id="CAK57914.1"/>
    </source>
</evidence>
<sequence>MLIDIQQPEICCFVCQIKVVELLRCSQFKSLYYCSKNAKSKDWKQHKSICSEIQLQLQREKQRAERRYKGRKILKTLLIFRLSYRENFLQSFGLGILKPINFLLQSRLIKEGLPKQTRRKIYSWKNIVQANLLTALMLLIFYSTFQDAENLYMQMQYVEGGELQPLVKNFGAQAFPLCLYYITELIKAINSIHKLGTVHRDIKSENLLLTQEKQINLIDYLVLQEI</sequence>
<dbReference type="AlphaFoldDB" id="A0BH97"/>
<dbReference type="SUPFAM" id="SSF56112">
    <property type="entry name" value="Protein kinase-like (PK-like)"/>
    <property type="match status" value="1"/>
</dbReference>
<dbReference type="SUPFAM" id="SSF144232">
    <property type="entry name" value="HIT/MYND zinc finger-like"/>
    <property type="match status" value="1"/>
</dbReference>
<keyword evidence="5" id="KW-0547">Nucleotide-binding</keyword>
<evidence type="ECO:0000313" key="16">
    <source>
        <dbReference type="Proteomes" id="UP000000600"/>
    </source>
</evidence>
<keyword evidence="7" id="KW-0418">Kinase</keyword>
<dbReference type="eggNOG" id="KOG0608">
    <property type="taxonomic scope" value="Eukaryota"/>
</dbReference>
<dbReference type="Gene3D" id="1.10.510.10">
    <property type="entry name" value="Transferase(Phosphotransferase) domain 1"/>
    <property type="match status" value="1"/>
</dbReference>
<accession>A0BH97</accession>
<evidence type="ECO:0000256" key="8">
    <source>
        <dbReference type="ARBA" id="ARBA00022833"/>
    </source>
</evidence>
<evidence type="ECO:0000256" key="5">
    <source>
        <dbReference type="ARBA" id="ARBA00022741"/>
    </source>
</evidence>
<dbReference type="Pfam" id="PF00069">
    <property type="entry name" value="Pkinase"/>
    <property type="match status" value="1"/>
</dbReference>